<gene>
    <name evidence="2" type="ORF">GCM10009105_08340</name>
</gene>
<evidence type="ECO:0000256" key="1">
    <source>
        <dbReference type="SAM" id="SignalP"/>
    </source>
</evidence>
<feature type="signal peptide" evidence="1">
    <location>
        <begin position="1"/>
        <end position="26"/>
    </location>
</feature>
<sequence>MNSNVFRLTACAAVLAFAAASSFAGAAEGAGCALRAAGPQGQSGAALGHVNADGKCVSKVEPKAKAEPKAKDDGGLEASAQCRDLTYSYSKRSNSTCSKHGGVLEWLAQQ</sequence>
<accession>A0ABN1IDE1</accession>
<dbReference type="Proteomes" id="UP001501523">
    <property type="component" value="Unassembled WGS sequence"/>
</dbReference>
<protein>
    <recommendedName>
        <fullName evidence="4">DUF3761 domain-containing protein</fullName>
    </recommendedName>
</protein>
<dbReference type="InterPro" id="IPR022236">
    <property type="entry name" value="DUF3761"/>
</dbReference>
<evidence type="ECO:0000313" key="3">
    <source>
        <dbReference type="Proteomes" id="UP001501523"/>
    </source>
</evidence>
<evidence type="ECO:0000313" key="2">
    <source>
        <dbReference type="EMBL" id="GAA0708606.1"/>
    </source>
</evidence>
<evidence type="ECO:0008006" key="4">
    <source>
        <dbReference type="Google" id="ProtNLM"/>
    </source>
</evidence>
<keyword evidence="3" id="KW-1185">Reference proteome</keyword>
<organism evidence="2 3">
    <name type="scientific">Dokdonella soli</name>
    <dbReference type="NCBI Taxonomy" id="529810"/>
    <lineage>
        <taxon>Bacteria</taxon>
        <taxon>Pseudomonadati</taxon>
        <taxon>Pseudomonadota</taxon>
        <taxon>Gammaproteobacteria</taxon>
        <taxon>Lysobacterales</taxon>
        <taxon>Rhodanobacteraceae</taxon>
        <taxon>Dokdonella</taxon>
    </lineage>
</organism>
<name>A0ABN1IDE1_9GAMM</name>
<comment type="caution">
    <text evidence="2">The sequence shown here is derived from an EMBL/GenBank/DDBJ whole genome shotgun (WGS) entry which is preliminary data.</text>
</comment>
<dbReference type="EMBL" id="BAAAEU010000004">
    <property type="protein sequence ID" value="GAA0708606.1"/>
    <property type="molecule type" value="Genomic_DNA"/>
</dbReference>
<keyword evidence="1" id="KW-0732">Signal</keyword>
<reference evidence="2 3" key="1">
    <citation type="journal article" date="2019" name="Int. J. Syst. Evol. Microbiol.">
        <title>The Global Catalogue of Microorganisms (GCM) 10K type strain sequencing project: providing services to taxonomists for standard genome sequencing and annotation.</title>
        <authorList>
            <consortium name="The Broad Institute Genomics Platform"/>
            <consortium name="The Broad Institute Genome Sequencing Center for Infectious Disease"/>
            <person name="Wu L."/>
            <person name="Ma J."/>
        </authorList>
    </citation>
    <scope>NUCLEOTIDE SEQUENCE [LARGE SCALE GENOMIC DNA]</scope>
    <source>
        <strain evidence="2 3">JCM 15421</strain>
    </source>
</reference>
<dbReference type="RefSeq" id="WP_343787472.1">
    <property type="nucleotide sequence ID" value="NZ_BAAAEU010000004.1"/>
</dbReference>
<dbReference type="Pfam" id="PF12587">
    <property type="entry name" value="DUF3761"/>
    <property type="match status" value="1"/>
</dbReference>
<feature type="chain" id="PRO_5046142959" description="DUF3761 domain-containing protein" evidence="1">
    <location>
        <begin position="27"/>
        <end position="110"/>
    </location>
</feature>
<proteinExistence type="predicted"/>